<keyword evidence="3" id="KW-1185">Reference proteome</keyword>
<dbReference type="OrthoDB" id="2855464at2759"/>
<organism evidence="2 3">
    <name type="scientific">Dendrothele bispora (strain CBS 962.96)</name>
    <dbReference type="NCBI Taxonomy" id="1314807"/>
    <lineage>
        <taxon>Eukaryota</taxon>
        <taxon>Fungi</taxon>
        <taxon>Dikarya</taxon>
        <taxon>Basidiomycota</taxon>
        <taxon>Agaricomycotina</taxon>
        <taxon>Agaricomycetes</taxon>
        <taxon>Agaricomycetidae</taxon>
        <taxon>Agaricales</taxon>
        <taxon>Agaricales incertae sedis</taxon>
        <taxon>Dendrothele</taxon>
    </lineage>
</organism>
<name>A0A4S8LZM1_DENBC</name>
<protein>
    <submittedName>
        <fullName evidence="2">Uncharacterized protein</fullName>
    </submittedName>
</protein>
<feature type="compositionally biased region" description="Low complexity" evidence="1">
    <location>
        <begin position="174"/>
        <end position="193"/>
    </location>
</feature>
<feature type="region of interest" description="Disordered" evidence="1">
    <location>
        <begin position="169"/>
        <end position="223"/>
    </location>
</feature>
<sequence length="262" mass="29452">MPARTPPIPSSTPIDSSSEHDQNLQTTRPDRVARNASSFHASPTVTQNHKHVLERAWRLVNDPYIDGVSSRRVKCGGCGEYYALDRRREWYPSLWVKHKKLCEPLHQKFEVDPNHASVTNMPVPSQEVIEDLQRQRSHDEWVQRLLELVAGKLLDKSLWQARIGGGRDMATDLSHPQASSEPPPSSSSILTSSTRDLIHQTSFPANMTPETSSELQVRRDGIAPHSPRDDCFVLPYSGVSGDRRTRLEVLADICVDAMEESS</sequence>
<evidence type="ECO:0000256" key="1">
    <source>
        <dbReference type="SAM" id="MobiDB-lite"/>
    </source>
</evidence>
<proteinExistence type="predicted"/>
<evidence type="ECO:0000313" key="3">
    <source>
        <dbReference type="Proteomes" id="UP000297245"/>
    </source>
</evidence>
<gene>
    <name evidence="2" type="ORF">K435DRAFT_859977</name>
</gene>
<feature type="compositionally biased region" description="Pro residues" evidence="1">
    <location>
        <begin position="1"/>
        <end position="10"/>
    </location>
</feature>
<feature type="compositionally biased region" description="Polar residues" evidence="1">
    <location>
        <begin position="199"/>
        <end position="215"/>
    </location>
</feature>
<feature type="region of interest" description="Disordered" evidence="1">
    <location>
        <begin position="1"/>
        <end position="28"/>
    </location>
</feature>
<reference evidence="2 3" key="1">
    <citation type="journal article" date="2019" name="Nat. Ecol. Evol.">
        <title>Megaphylogeny resolves global patterns of mushroom evolution.</title>
        <authorList>
            <person name="Varga T."/>
            <person name="Krizsan K."/>
            <person name="Foldi C."/>
            <person name="Dima B."/>
            <person name="Sanchez-Garcia M."/>
            <person name="Sanchez-Ramirez S."/>
            <person name="Szollosi G.J."/>
            <person name="Szarkandi J.G."/>
            <person name="Papp V."/>
            <person name="Albert L."/>
            <person name="Andreopoulos W."/>
            <person name="Angelini C."/>
            <person name="Antonin V."/>
            <person name="Barry K.W."/>
            <person name="Bougher N.L."/>
            <person name="Buchanan P."/>
            <person name="Buyck B."/>
            <person name="Bense V."/>
            <person name="Catcheside P."/>
            <person name="Chovatia M."/>
            <person name="Cooper J."/>
            <person name="Damon W."/>
            <person name="Desjardin D."/>
            <person name="Finy P."/>
            <person name="Geml J."/>
            <person name="Haridas S."/>
            <person name="Hughes K."/>
            <person name="Justo A."/>
            <person name="Karasinski D."/>
            <person name="Kautmanova I."/>
            <person name="Kiss B."/>
            <person name="Kocsube S."/>
            <person name="Kotiranta H."/>
            <person name="LaButti K.M."/>
            <person name="Lechner B.E."/>
            <person name="Liimatainen K."/>
            <person name="Lipzen A."/>
            <person name="Lukacs Z."/>
            <person name="Mihaltcheva S."/>
            <person name="Morgado L.N."/>
            <person name="Niskanen T."/>
            <person name="Noordeloos M.E."/>
            <person name="Ohm R.A."/>
            <person name="Ortiz-Santana B."/>
            <person name="Ovrebo C."/>
            <person name="Racz N."/>
            <person name="Riley R."/>
            <person name="Savchenko A."/>
            <person name="Shiryaev A."/>
            <person name="Soop K."/>
            <person name="Spirin V."/>
            <person name="Szebenyi C."/>
            <person name="Tomsovsky M."/>
            <person name="Tulloss R.E."/>
            <person name="Uehling J."/>
            <person name="Grigoriev I.V."/>
            <person name="Vagvolgyi C."/>
            <person name="Papp T."/>
            <person name="Martin F.M."/>
            <person name="Miettinen O."/>
            <person name="Hibbett D.S."/>
            <person name="Nagy L.G."/>
        </authorList>
    </citation>
    <scope>NUCLEOTIDE SEQUENCE [LARGE SCALE GENOMIC DNA]</scope>
    <source>
        <strain evidence="2 3">CBS 962.96</strain>
    </source>
</reference>
<dbReference type="Proteomes" id="UP000297245">
    <property type="component" value="Unassembled WGS sequence"/>
</dbReference>
<dbReference type="EMBL" id="ML179210">
    <property type="protein sequence ID" value="THU95050.1"/>
    <property type="molecule type" value="Genomic_DNA"/>
</dbReference>
<evidence type="ECO:0000313" key="2">
    <source>
        <dbReference type="EMBL" id="THU95050.1"/>
    </source>
</evidence>
<dbReference type="AlphaFoldDB" id="A0A4S8LZM1"/>
<accession>A0A4S8LZM1</accession>
<feature type="compositionally biased region" description="Basic and acidic residues" evidence="1">
    <location>
        <begin position="17"/>
        <end position="28"/>
    </location>
</feature>